<accession>A0A2P2JDE9</accession>
<proteinExistence type="predicted"/>
<organism evidence="1">
    <name type="scientific">Rhizophora mucronata</name>
    <name type="common">Asiatic mangrove</name>
    <dbReference type="NCBI Taxonomy" id="61149"/>
    <lineage>
        <taxon>Eukaryota</taxon>
        <taxon>Viridiplantae</taxon>
        <taxon>Streptophyta</taxon>
        <taxon>Embryophyta</taxon>
        <taxon>Tracheophyta</taxon>
        <taxon>Spermatophyta</taxon>
        <taxon>Magnoliopsida</taxon>
        <taxon>eudicotyledons</taxon>
        <taxon>Gunneridae</taxon>
        <taxon>Pentapetalae</taxon>
        <taxon>rosids</taxon>
        <taxon>fabids</taxon>
        <taxon>Malpighiales</taxon>
        <taxon>Rhizophoraceae</taxon>
        <taxon>Rhizophora</taxon>
    </lineage>
</organism>
<sequence>MNLVAYFKRNLNMFVFSPKKIKNLNFTSYFYFTNSNKF</sequence>
<protein>
    <submittedName>
        <fullName evidence="1">Uncharacterized protein</fullName>
    </submittedName>
</protein>
<reference evidence="1" key="1">
    <citation type="submission" date="2018-02" db="EMBL/GenBank/DDBJ databases">
        <title>Rhizophora mucronata_Transcriptome.</title>
        <authorList>
            <person name="Meera S.P."/>
            <person name="Sreeshan A."/>
            <person name="Augustine A."/>
        </authorList>
    </citation>
    <scope>NUCLEOTIDE SEQUENCE</scope>
    <source>
        <tissue evidence="1">Leaf</tissue>
    </source>
</reference>
<name>A0A2P2JDE9_RHIMU</name>
<dbReference type="AlphaFoldDB" id="A0A2P2JDE9"/>
<dbReference type="EMBL" id="GGEC01011033">
    <property type="protein sequence ID" value="MBW91516.1"/>
    <property type="molecule type" value="Transcribed_RNA"/>
</dbReference>
<evidence type="ECO:0000313" key="1">
    <source>
        <dbReference type="EMBL" id="MBW91516.1"/>
    </source>
</evidence>